<feature type="transmembrane region" description="Helical" evidence="16">
    <location>
        <begin position="509"/>
        <end position="529"/>
    </location>
</feature>
<keyword evidence="12 16" id="KW-1133">Transmembrane helix</keyword>
<dbReference type="Pfam" id="PF13614">
    <property type="entry name" value="AAA_31"/>
    <property type="match status" value="1"/>
</dbReference>
<evidence type="ECO:0000256" key="9">
    <source>
        <dbReference type="ARBA" id="ARBA00022741"/>
    </source>
</evidence>
<dbReference type="CDD" id="cd05387">
    <property type="entry name" value="BY-kinase"/>
    <property type="match status" value="1"/>
</dbReference>
<dbReference type="GO" id="GO:0005886">
    <property type="term" value="C:plasma membrane"/>
    <property type="evidence" value="ECO:0007669"/>
    <property type="project" value="UniProtKB-SubCell"/>
</dbReference>
<dbReference type="OrthoDB" id="9794577at2"/>
<dbReference type="PANTHER" id="PTHR32309:SF13">
    <property type="entry name" value="FERRIC ENTEROBACTIN TRANSPORT PROTEIN FEPE"/>
    <property type="match status" value="1"/>
</dbReference>
<keyword evidence="10 20" id="KW-0418">Kinase</keyword>
<comment type="catalytic activity">
    <reaction evidence="15">
        <text>L-tyrosyl-[protein] + ATP = O-phospho-L-tyrosyl-[protein] + ADP + H(+)</text>
        <dbReference type="Rhea" id="RHEA:10596"/>
        <dbReference type="Rhea" id="RHEA-COMP:10136"/>
        <dbReference type="Rhea" id="RHEA-COMP:20101"/>
        <dbReference type="ChEBI" id="CHEBI:15378"/>
        <dbReference type="ChEBI" id="CHEBI:30616"/>
        <dbReference type="ChEBI" id="CHEBI:46858"/>
        <dbReference type="ChEBI" id="CHEBI:61978"/>
        <dbReference type="ChEBI" id="CHEBI:456216"/>
        <dbReference type="EC" id="2.7.10.2"/>
    </reaction>
</comment>
<dbReference type="InterPro" id="IPR027417">
    <property type="entry name" value="P-loop_NTPase"/>
</dbReference>
<protein>
    <recommendedName>
        <fullName evidence="4">non-specific protein-tyrosine kinase</fullName>
        <ecNumber evidence="4">2.7.10.2</ecNumber>
    </recommendedName>
</protein>
<evidence type="ECO:0000256" key="12">
    <source>
        <dbReference type="ARBA" id="ARBA00022989"/>
    </source>
</evidence>
<dbReference type="GO" id="GO:0042802">
    <property type="term" value="F:identical protein binding"/>
    <property type="evidence" value="ECO:0007669"/>
    <property type="project" value="UniProtKB-ARBA"/>
</dbReference>
<evidence type="ECO:0000256" key="13">
    <source>
        <dbReference type="ARBA" id="ARBA00023136"/>
    </source>
</evidence>
<dbReference type="FunFam" id="3.40.50.300:FF:000527">
    <property type="entry name" value="Tyrosine-protein kinase etk"/>
    <property type="match status" value="1"/>
</dbReference>
<evidence type="ECO:0000256" key="1">
    <source>
        <dbReference type="ARBA" id="ARBA00004429"/>
    </source>
</evidence>
<dbReference type="EMBL" id="SZQL01000009">
    <property type="protein sequence ID" value="TKK67987.1"/>
    <property type="molecule type" value="Genomic_DNA"/>
</dbReference>
<evidence type="ECO:0000256" key="16">
    <source>
        <dbReference type="SAM" id="Phobius"/>
    </source>
</evidence>
<keyword evidence="14" id="KW-0829">Tyrosine-protein kinase</keyword>
<comment type="similarity">
    <text evidence="2">Belongs to the CpsD/CapB family.</text>
</comment>
<feature type="domain" description="AAA" evidence="18">
    <location>
        <begin position="595"/>
        <end position="725"/>
    </location>
</feature>
<keyword evidence="13 16" id="KW-0472">Membrane</keyword>
<keyword evidence="21" id="KW-1185">Reference proteome</keyword>
<keyword evidence="11" id="KW-0067">ATP-binding</keyword>
<evidence type="ECO:0000313" key="21">
    <source>
        <dbReference type="Proteomes" id="UP000305848"/>
    </source>
</evidence>
<name>A0A4U3L369_9BACT</name>
<dbReference type="EC" id="2.7.10.2" evidence="4"/>
<gene>
    <name evidence="20" type="ORF">FC093_12280</name>
</gene>
<dbReference type="Gene3D" id="3.40.50.300">
    <property type="entry name" value="P-loop containing nucleotide triphosphate hydrolases"/>
    <property type="match status" value="1"/>
</dbReference>
<evidence type="ECO:0000256" key="10">
    <source>
        <dbReference type="ARBA" id="ARBA00022777"/>
    </source>
</evidence>
<evidence type="ECO:0000313" key="20">
    <source>
        <dbReference type="EMBL" id="TKK67987.1"/>
    </source>
</evidence>
<feature type="domain" description="Polysaccharide chain length determinant N-terminal" evidence="17">
    <location>
        <begin position="25"/>
        <end position="124"/>
    </location>
</feature>
<dbReference type="AlphaFoldDB" id="A0A4U3L369"/>
<evidence type="ECO:0000256" key="14">
    <source>
        <dbReference type="ARBA" id="ARBA00023137"/>
    </source>
</evidence>
<keyword evidence="5" id="KW-1003">Cell membrane</keyword>
<keyword evidence="9" id="KW-0547">Nucleotide-binding</keyword>
<keyword evidence="8 16" id="KW-0812">Transmembrane</keyword>
<comment type="similarity">
    <text evidence="3">Belongs to the etk/wzc family.</text>
</comment>
<dbReference type="GO" id="GO:0004715">
    <property type="term" value="F:non-membrane spanning protein tyrosine kinase activity"/>
    <property type="evidence" value="ECO:0007669"/>
    <property type="project" value="UniProtKB-EC"/>
</dbReference>
<evidence type="ECO:0000256" key="8">
    <source>
        <dbReference type="ARBA" id="ARBA00022692"/>
    </source>
</evidence>
<dbReference type="Pfam" id="PF13807">
    <property type="entry name" value="GNVR"/>
    <property type="match status" value="1"/>
</dbReference>
<evidence type="ECO:0000259" key="19">
    <source>
        <dbReference type="Pfam" id="PF13807"/>
    </source>
</evidence>
<dbReference type="SUPFAM" id="SSF52540">
    <property type="entry name" value="P-loop containing nucleoside triphosphate hydrolases"/>
    <property type="match status" value="1"/>
</dbReference>
<keyword evidence="6" id="KW-0997">Cell inner membrane</keyword>
<organism evidence="20 21">
    <name type="scientific">Ilyomonas limi</name>
    <dbReference type="NCBI Taxonomy" id="2575867"/>
    <lineage>
        <taxon>Bacteria</taxon>
        <taxon>Pseudomonadati</taxon>
        <taxon>Bacteroidota</taxon>
        <taxon>Chitinophagia</taxon>
        <taxon>Chitinophagales</taxon>
        <taxon>Chitinophagaceae</taxon>
        <taxon>Ilyomonas</taxon>
    </lineage>
</organism>
<evidence type="ECO:0000256" key="4">
    <source>
        <dbReference type="ARBA" id="ARBA00011903"/>
    </source>
</evidence>
<evidence type="ECO:0000256" key="3">
    <source>
        <dbReference type="ARBA" id="ARBA00008883"/>
    </source>
</evidence>
<accession>A0A4U3L369</accession>
<dbReference type="GO" id="GO:0005524">
    <property type="term" value="F:ATP binding"/>
    <property type="evidence" value="ECO:0007669"/>
    <property type="project" value="UniProtKB-KW"/>
</dbReference>
<evidence type="ECO:0000256" key="6">
    <source>
        <dbReference type="ARBA" id="ARBA00022519"/>
    </source>
</evidence>
<comment type="caution">
    <text evidence="20">The sequence shown here is derived from an EMBL/GenBank/DDBJ whole genome shotgun (WGS) entry which is preliminary data.</text>
</comment>
<dbReference type="RefSeq" id="WP_137262090.1">
    <property type="nucleotide sequence ID" value="NZ_SZQL01000009.1"/>
</dbReference>
<dbReference type="Pfam" id="PF02706">
    <property type="entry name" value="Wzz"/>
    <property type="match status" value="1"/>
</dbReference>
<evidence type="ECO:0000256" key="7">
    <source>
        <dbReference type="ARBA" id="ARBA00022679"/>
    </source>
</evidence>
<reference evidence="20 21" key="1">
    <citation type="submission" date="2019-05" db="EMBL/GenBank/DDBJ databases">
        <title>Panacibacter sp. strain 17mud1-8 Genome sequencing and assembly.</title>
        <authorList>
            <person name="Chhetri G."/>
        </authorList>
    </citation>
    <scope>NUCLEOTIDE SEQUENCE [LARGE SCALE GENOMIC DNA]</scope>
    <source>
        <strain evidence="20 21">17mud1-8</strain>
    </source>
</reference>
<dbReference type="InterPro" id="IPR032807">
    <property type="entry name" value="GNVR"/>
</dbReference>
<evidence type="ECO:0000256" key="11">
    <source>
        <dbReference type="ARBA" id="ARBA00022840"/>
    </source>
</evidence>
<evidence type="ECO:0000256" key="5">
    <source>
        <dbReference type="ARBA" id="ARBA00022475"/>
    </source>
</evidence>
<evidence type="ECO:0000259" key="18">
    <source>
        <dbReference type="Pfam" id="PF13614"/>
    </source>
</evidence>
<feature type="transmembrane region" description="Helical" evidence="16">
    <location>
        <begin position="38"/>
        <end position="56"/>
    </location>
</feature>
<dbReference type="InterPro" id="IPR025669">
    <property type="entry name" value="AAA_dom"/>
</dbReference>
<evidence type="ECO:0000259" key="17">
    <source>
        <dbReference type="Pfam" id="PF02706"/>
    </source>
</evidence>
<dbReference type="InterPro" id="IPR003856">
    <property type="entry name" value="LPS_length_determ_N"/>
</dbReference>
<proteinExistence type="inferred from homology"/>
<feature type="domain" description="Tyrosine-protein kinase G-rich" evidence="19">
    <location>
        <begin position="452"/>
        <end position="531"/>
    </location>
</feature>
<dbReference type="InterPro" id="IPR050445">
    <property type="entry name" value="Bact_polysacc_biosynth/exp"/>
</dbReference>
<dbReference type="InterPro" id="IPR005702">
    <property type="entry name" value="Wzc-like_C"/>
</dbReference>
<dbReference type="PANTHER" id="PTHR32309">
    <property type="entry name" value="TYROSINE-PROTEIN KINASE"/>
    <property type="match status" value="1"/>
</dbReference>
<evidence type="ECO:0000256" key="15">
    <source>
        <dbReference type="ARBA" id="ARBA00051245"/>
    </source>
</evidence>
<keyword evidence="7 20" id="KW-0808">Transferase</keyword>
<comment type="subcellular location">
    <subcellularLocation>
        <location evidence="1">Cell inner membrane</location>
        <topology evidence="1">Multi-pass membrane protein</topology>
    </subcellularLocation>
</comment>
<dbReference type="NCBIfam" id="TIGR01007">
    <property type="entry name" value="eps_fam"/>
    <property type="match status" value="1"/>
</dbReference>
<sequence>MEYNLNGNGAASNGSISHTDDADIFDIKKVIGNIIANWYYFVLGLVLMLVLAFLYVRYTEPVYQVNAGIMVEDQSGGSSGSSSLSASSGIFQDLGGAFSMASTVNNEEEILLTRSLMYRVVKDLQLNVSYYKKEDIRTIETFEKTPYSVHLVAMRDSIAPFTLHWKEVNPTSYALFDSKDKQVVTGTYGDTVHYNKFVFYINRNKYIKIDKDNEDKFFFQITSYDNATAAYQKNLVITVPDDKANVIDLSMTSKVPSKGEFILNYFIQRYLRSSLEQRNQIADSTLSFINERLGIVTGELGNVEKQIALYKGNNKIISPDVQAQLMASTYDENFKLGNQLELQLAIIKNLKEYLQDERNNKRIVPSNLVTSDPTFTELVGKYNTLMIERDRVSLNYPDTNPLLQNIDMQLSNLRRDMINNLSSSQASITETKSHLQTNDRSLNSQIFTAPNVEKGYLELAREQKIKEALYLFLVQRREEVAISRSSNMAKATVIDEPKALAEPVSPNKAIVYIAALILGLFIPAMIIYIRSILNTRILSREDVTKKTKVSVLAELGHRTSPDMIVTHNTSRALLAEQFRTLRTNLQFVLRGKDQNVIMITSSMGGEGKSFTSLNLANVLSLADNRVLLIDFDLRKPKVFKYLDLPEGAGITNYLISDIDVEKIIIPSGVQENFFVVGAGTVPPNPTELLMNPKMNDFFAFVKKHFDYVIIDSAPVGLVSDAQILSKFADVCLYVVRQRFTLKNQLYIVQDMYENKKINNLYIILNDVKSQSRYGYGGGYSYGYGYGYGNSNGYFETEGKSKRKKLSGMLGK</sequence>
<dbReference type="Proteomes" id="UP000305848">
    <property type="component" value="Unassembled WGS sequence"/>
</dbReference>
<evidence type="ECO:0000256" key="2">
    <source>
        <dbReference type="ARBA" id="ARBA00007316"/>
    </source>
</evidence>